<name>A0A6J5S1N7_9CAUD</name>
<accession>A0A6J5S1N7</accession>
<sequence length="171" mass="19478">MAKKPNPPKDKRVMRGKRKPSSMGRVASMAIGKKLDPMDYVRPSRAGGKAIGKKPYPPKDSPPRRRRPTIPNLPYGGRMTEPPAGRRPYGGRITAPKNPNRYYGGRMIEPPAKPKPMPKAHIERPARRQKPMPRAVVQKPARRQKPMPRAVVQKPARKKKYLWLLENLLFK</sequence>
<gene>
    <name evidence="2" type="ORF">UFOVP1353_30</name>
</gene>
<evidence type="ECO:0000313" key="2">
    <source>
        <dbReference type="EMBL" id="CAB4200277.1"/>
    </source>
</evidence>
<feature type="region of interest" description="Disordered" evidence="1">
    <location>
        <begin position="1"/>
        <end position="156"/>
    </location>
</feature>
<dbReference type="EMBL" id="LR797296">
    <property type="protein sequence ID" value="CAB4200277.1"/>
    <property type="molecule type" value="Genomic_DNA"/>
</dbReference>
<organism evidence="2">
    <name type="scientific">uncultured Caudovirales phage</name>
    <dbReference type="NCBI Taxonomy" id="2100421"/>
    <lineage>
        <taxon>Viruses</taxon>
        <taxon>Duplodnaviria</taxon>
        <taxon>Heunggongvirae</taxon>
        <taxon>Uroviricota</taxon>
        <taxon>Caudoviricetes</taxon>
        <taxon>Peduoviridae</taxon>
        <taxon>Maltschvirus</taxon>
        <taxon>Maltschvirus maltsch</taxon>
    </lineage>
</organism>
<evidence type="ECO:0000256" key="1">
    <source>
        <dbReference type="SAM" id="MobiDB-lite"/>
    </source>
</evidence>
<proteinExistence type="predicted"/>
<reference evidence="2" key="1">
    <citation type="submission" date="2020-05" db="EMBL/GenBank/DDBJ databases">
        <authorList>
            <person name="Chiriac C."/>
            <person name="Salcher M."/>
            <person name="Ghai R."/>
            <person name="Kavagutti S V."/>
        </authorList>
    </citation>
    <scope>NUCLEOTIDE SEQUENCE</scope>
</reference>
<protein>
    <submittedName>
        <fullName evidence="2">Uncharacterized protein</fullName>
    </submittedName>
</protein>